<accession>A0A2K6FAW1</accession>
<dbReference type="GeneTree" id="ENSGT00520000060104"/>
<keyword evidence="2" id="KW-1185">Reference proteome</keyword>
<reference evidence="1" key="2">
    <citation type="submission" date="2025-09" db="UniProtKB">
        <authorList>
            <consortium name="Ensembl"/>
        </authorList>
    </citation>
    <scope>IDENTIFICATION</scope>
</reference>
<name>A0A2K6FAW1_PROCO</name>
<evidence type="ECO:0000313" key="2">
    <source>
        <dbReference type="Proteomes" id="UP000233160"/>
    </source>
</evidence>
<reference evidence="1" key="1">
    <citation type="submission" date="2025-08" db="UniProtKB">
        <authorList>
            <consortium name="Ensembl"/>
        </authorList>
    </citation>
    <scope>IDENTIFICATION</scope>
</reference>
<protein>
    <submittedName>
        <fullName evidence="1">Uncharacterized protein</fullName>
    </submittedName>
</protein>
<dbReference type="OMA" id="WTCYLSG"/>
<evidence type="ECO:0000313" key="1">
    <source>
        <dbReference type="Ensembl" id="ENSPCOP00000011103.1"/>
    </source>
</evidence>
<dbReference type="AlphaFoldDB" id="A0A2K6FAW1"/>
<dbReference type="Ensembl" id="ENSPCOT00000021688.1">
    <property type="protein sequence ID" value="ENSPCOP00000011103.1"/>
    <property type="gene ID" value="ENSPCOG00000017057.1"/>
</dbReference>
<proteinExistence type="predicted"/>
<dbReference type="Proteomes" id="UP000233160">
    <property type="component" value="Unassembled WGS sequence"/>
</dbReference>
<sequence>RQAPVFWEPERNLPELVLVPAQPLVCFSGLGSRWAFFLWSRRLMTPGAWTKLPGGNGGSLPAERQRGILGKDLGLNLSSPFASPWLCYLTISLRIMVLSLTLR</sequence>
<organism evidence="1 2">
    <name type="scientific">Propithecus coquereli</name>
    <name type="common">Coquerel's sifaka</name>
    <name type="synonym">Propithecus verreauxi coquereli</name>
    <dbReference type="NCBI Taxonomy" id="379532"/>
    <lineage>
        <taxon>Eukaryota</taxon>
        <taxon>Metazoa</taxon>
        <taxon>Chordata</taxon>
        <taxon>Craniata</taxon>
        <taxon>Vertebrata</taxon>
        <taxon>Euteleostomi</taxon>
        <taxon>Mammalia</taxon>
        <taxon>Eutheria</taxon>
        <taxon>Euarchontoglires</taxon>
        <taxon>Primates</taxon>
        <taxon>Strepsirrhini</taxon>
        <taxon>Lemuriformes</taxon>
        <taxon>Indriidae</taxon>
        <taxon>Propithecus</taxon>
    </lineage>
</organism>